<dbReference type="InterPro" id="IPR046335">
    <property type="entry name" value="LacI/GalR-like_sensor"/>
</dbReference>
<dbReference type="GO" id="GO:0000976">
    <property type="term" value="F:transcription cis-regulatory region binding"/>
    <property type="evidence" value="ECO:0007669"/>
    <property type="project" value="TreeGrafter"/>
</dbReference>
<accession>A0AAJ1BA34</accession>
<dbReference type="GO" id="GO:0003700">
    <property type="term" value="F:DNA-binding transcription factor activity"/>
    <property type="evidence" value="ECO:0007669"/>
    <property type="project" value="TreeGrafter"/>
</dbReference>
<dbReference type="SUPFAM" id="SSF53822">
    <property type="entry name" value="Periplasmic binding protein-like I"/>
    <property type="match status" value="1"/>
</dbReference>
<dbReference type="Gene3D" id="1.10.260.40">
    <property type="entry name" value="lambda repressor-like DNA-binding domains"/>
    <property type="match status" value="1"/>
</dbReference>
<organism evidence="5 6">
    <name type="scientific">Varibaculum cambriense</name>
    <dbReference type="NCBI Taxonomy" id="184870"/>
    <lineage>
        <taxon>Bacteria</taxon>
        <taxon>Bacillati</taxon>
        <taxon>Actinomycetota</taxon>
        <taxon>Actinomycetes</taxon>
        <taxon>Actinomycetales</taxon>
        <taxon>Actinomycetaceae</taxon>
        <taxon>Varibaculum</taxon>
    </lineage>
</organism>
<keyword evidence="3" id="KW-0804">Transcription</keyword>
<dbReference type="Proteomes" id="UP001200537">
    <property type="component" value="Unassembled WGS sequence"/>
</dbReference>
<comment type="caution">
    <text evidence="5">The sequence shown here is derived from an EMBL/GenBank/DDBJ whole genome shotgun (WGS) entry which is preliminary data.</text>
</comment>
<dbReference type="SMART" id="SM00354">
    <property type="entry name" value="HTH_LACI"/>
    <property type="match status" value="1"/>
</dbReference>
<dbReference type="Pfam" id="PF00356">
    <property type="entry name" value="LacI"/>
    <property type="match status" value="1"/>
</dbReference>
<dbReference type="CDD" id="cd01392">
    <property type="entry name" value="HTH_LacI"/>
    <property type="match status" value="1"/>
</dbReference>
<dbReference type="InterPro" id="IPR000843">
    <property type="entry name" value="HTH_LacI"/>
</dbReference>
<dbReference type="CDD" id="cd06267">
    <property type="entry name" value="PBP1_LacI_sugar_binding-like"/>
    <property type="match status" value="1"/>
</dbReference>
<reference evidence="5" key="1">
    <citation type="submission" date="2022-01" db="EMBL/GenBank/DDBJ databases">
        <title>Collection of gut derived symbiotic bacterial strains cultured from healthy donors.</title>
        <authorList>
            <person name="Lin H."/>
            <person name="Kohout C."/>
            <person name="Waligurski E."/>
            <person name="Pamer E.G."/>
        </authorList>
    </citation>
    <scope>NUCLEOTIDE SEQUENCE</scope>
    <source>
        <strain evidence="5">DFI.7.46</strain>
    </source>
</reference>
<dbReference type="PANTHER" id="PTHR30146">
    <property type="entry name" value="LACI-RELATED TRANSCRIPTIONAL REPRESSOR"/>
    <property type="match status" value="1"/>
</dbReference>
<evidence type="ECO:0000256" key="3">
    <source>
        <dbReference type="ARBA" id="ARBA00023163"/>
    </source>
</evidence>
<dbReference type="EMBL" id="JAKNHJ010000002">
    <property type="protein sequence ID" value="MCG4617114.1"/>
    <property type="molecule type" value="Genomic_DNA"/>
</dbReference>
<dbReference type="Gene3D" id="3.40.50.2300">
    <property type="match status" value="2"/>
</dbReference>
<protein>
    <submittedName>
        <fullName evidence="5">LacI family transcriptional regulator</fullName>
    </submittedName>
</protein>
<evidence type="ECO:0000256" key="1">
    <source>
        <dbReference type="ARBA" id="ARBA00023015"/>
    </source>
</evidence>
<proteinExistence type="predicted"/>
<evidence type="ECO:0000259" key="4">
    <source>
        <dbReference type="PROSITE" id="PS50932"/>
    </source>
</evidence>
<dbReference type="PANTHER" id="PTHR30146:SF109">
    <property type="entry name" value="HTH-TYPE TRANSCRIPTIONAL REGULATOR GALS"/>
    <property type="match status" value="1"/>
</dbReference>
<keyword evidence="2" id="KW-0238">DNA-binding</keyword>
<evidence type="ECO:0000256" key="2">
    <source>
        <dbReference type="ARBA" id="ARBA00023125"/>
    </source>
</evidence>
<evidence type="ECO:0000313" key="5">
    <source>
        <dbReference type="EMBL" id="MCG4617114.1"/>
    </source>
</evidence>
<dbReference type="RefSeq" id="WP_024059468.1">
    <property type="nucleotide sequence ID" value="NZ_JAKNHJ010000002.1"/>
</dbReference>
<dbReference type="Pfam" id="PF13377">
    <property type="entry name" value="Peripla_BP_3"/>
    <property type="match status" value="1"/>
</dbReference>
<dbReference type="SUPFAM" id="SSF47413">
    <property type="entry name" value="lambda repressor-like DNA-binding domains"/>
    <property type="match status" value="1"/>
</dbReference>
<dbReference type="InterPro" id="IPR028082">
    <property type="entry name" value="Peripla_BP_I"/>
</dbReference>
<keyword evidence="1" id="KW-0805">Transcription regulation</keyword>
<name>A0AAJ1BA34_9ACTO</name>
<feature type="domain" description="HTH lacI-type" evidence="4">
    <location>
        <begin position="5"/>
        <end position="59"/>
    </location>
</feature>
<dbReference type="PROSITE" id="PS50932">
    <property type="entry name" value="HTH_LACI_2"/>
    <property type="match status" value="1"/>
</dbReference>
<dbReference type="AlphaFoldDB" id="A0AAJ1BA34"/>
<evidence type="ECO:0000313" key="6">
    <source>
        <dbReference type="Proteomes" id="UP001200537"/>
    </source>
</evidence>
<sequence length="344" mass="38821">MKQKLTISDVAKEVGASISTVSVALSGRPGVSDKRRAEIQRAAFEMGYRPDRQAALIRLERTHLLGVVFYMEQEFQISLMDPLFRYAEKQGYRLVAAGCVGQRSEMDCIESLMQDRCEGIVLIGTKLSAEYLEKIAAVIPLITLCQEVGSTSVDAVVSDDAYGVIKSFEHLWQQGFRDIVHIRGDNQTNAQVREATFQQCLEEWSLASDENPALRIYQGGQNTGDGARVADQILRQVRAGEREMPRAVMCFNDLCAQGFMIRMWQEGVNIPQEIAVIGFDDTPIASEPYVELTTVRQDREKLANLAVERLVEHVEFFFDKENYGKQWDAVEKQVETRLIVRKTA</sequence>
<dbReference type="InterPro" id="IPR010982">
    <property type="entry name" value="Lambda_DNA-bd_dom_sf"/>
</dbReference>
<gene>
    <name evidence="5" type="ORF">L0M99_01205</name>
</gene>